<organism evidence="2 3">
    <name type="scientific">Modestobacter muralis</name>
    <dbReference type="NCBI Taxonomy" id="1608614"/>
    <lineage>
        <taxon>Bacteria</taxon>
        <taxon>Bacillati</taxon>
        <taxon>Actinomycetota</taxon>
        <taxon>Actinomycetes</taxon>
        <taxon>Geodermatophilales</taxon>
        <taxon>Geodermatophilaceae</taxon>
        <taxon>Modestobacter</taxon>
    </lineage>
</organism>
<dbReference type="EMBL" id="JAAGWB010000071">
    <property type="protein sequence ID" value="NEN53474.1"/>
    <property type="molecule type" value="Genomic_DNA"/>
</dbReference>
<evidence type="ECO:0000313" key="3">
    <source>
        <dbReference type="Proteomes" id="UP000471152"/>
    </source>
</evidence>
<evidence type="ECO:0000313" key="2">
    <source>
        <dbReference type="EMBL" id="NEN53474.1"/>
    </source>
</evidence>
<protein>
    <submittedName>
        <fullName evidence="2">Uncharacterized protein</fullName>
    </submittedName>
</protein>
<reference evidence="2 3" key="1">
    <citation type="submission" date="2020-02" db="EMBL/GenBank/DDBJ databases">
        <title>The WGS of Modestobacter muralis DSM 100205.</title>
        <authorList>
            <person name="Jiang Z."/>
        </authorList>
    </citation>
    <scope>NUCLEOTIDE SEQUENCE [LARGE SCALE GENOMIC DNA]</scope>
    <source>
        <strain evidence="2 3">DSM 100205</strain>
    </source>
</reference>
<evidence type="ECO:0000256" key="1">
    <source>
        <dbReference type="SAM" id="MobiDB-lite"/>
    </source>
</evidence>
<name>A0A6P0HFX9_9ACTN</name>
<dbReference type="Proteomes" id="UP000471152">
    <property type="component" value="Unassembled WGS sequence"/>
</dbReference>
<accession>A0A6P0HFX9</accession>
<comment type="caution">
    <text evidence="2">The sequence shown here is derived from an EMBL/GenBank/DDBJ whole genome shotgun (WGS) entry which is preliminary data.</text>
</comment>
<feature type="region of interest" description="Disordered" evidence="1">
    <location>
        <begin position="160"/>
        <end position="180"/>
    </location>
</feature>
<dbReference type="AlphaFoldDB" id="A0A6P0HFX9"/>
<gene>
    <name evidence="2" type="ORF">G3R41_21460</name>
</gene>
<dbReference type="RefSeq" id="WP_163613321.1">
    <property type="nucleotide sequence ID" value="NZ_JAAGWB010000071.1"/>
</dbReference>
<proteinExistence type="predicted"/>
<sequence>MTSTNNPRSVGQEFVSATVHLAGAVEIETGHVAHYSAEHIQARIGGVLIYFLDFAAVAAFAEAVADTAETARATFDHAHAAALPPQLRHHGQDVSLIVRLRGRQAGEKAQGKTAAASYDGVPFVGCRIGGIRLVVRDAEAMRLLAHVADTVARIAGALWPDRHPVPEPSPEEAETAVIRG</sequence>